<sequence>ALVATTGLTLHELHCRMGHAYAPALKKMVQDDIVVSVHLENTDLVFCEICAKAKQPREPFP</sequence>
<proteinExistence type="predicted"/>
<name>A0A1X6MJM3_9APHY</name>
<dbReference type="Proteomes" id="UP000194127">
    <property type="component" value="Unassembled WGS sequence"/>
</dbReference>
<evidence type="ECO:0000259" key="1">
    <source>
        <dbReference type="Pfam" id="PF13976"/>
    </source>
</evidence>
<dbReference type="AlphaFoldDB" id="A0A1X6MJM3"/>
<dbReference type="InterPro" id="IPR025724">
    <property type="entry name" value="GAG-pre-integrase_dom"/>
</dbReference>
<evidence type="ECO:0000313" key="3">
    <source>
        <dbReference type="Proteomes" id="UP000194127"/>
    </source>
</evidence>
<keyword evidence="3" id="KW-1185">Reference proteome</keyword>
<feature type="non-terminal residue" evidence="2">
    <location>
        <position position="1"/>
    </location>
</feature>
<dbReference type="STRING" id="670580.A0A1X6MJM3"/>
<accession>A0A1X6MJM3</accession>
<reference evidence="2 3" key="1">
    <citation type="submission" date="2017-04" db="EMBL/GenBank/DDBJ databases">
        <title>Genome Sequence of the Model Brown-Rot Fungus Postia placenta SB12.</title>
        <authorList>
            <consortium name="DOE Joint Genome Institute"/>
            <person name="Gaskell J."/>
            <person name="Kersten P."/>
            <person name="Larrondo L.F."/>
            <person name="Canessa P."/>
            <person name="Martinez D."/>
            <person name="Hibbett D."/>
            <person name="Schmoll M."/>
            <person name="Kubicek C.P."/>
            <person name="Martinez A.T."/>
            <person name="Yadav J."/>
            <person name="Master E."/>
            <person name="Magnuson J.K."/>
            <person name="James T."/>
            <person name="Yaver D."/>
            <person name="Berka R."/>
            <person name="Labutti K."/>
            <person name="Lipzen A."/>
            <person name="Aerts A."/>
            <person name="Barry K."/>
            <person name="Henrissat B."/>
            <person name="Blanchette R."/>
            <person name="Grigoriev I."/>
            <person name="Cullen D."/>
        </authorList>
    </citation>
    <scope>NUCLEOTIDE SEQUENCE [LARGE SCALE GENOMIC DNA]</scope>
    <source>
        <strain evidence="2 3">MAD-698-R-SB12</strain>
    </source>
</reference>
<dbReference type="GeneID" id="36328036"/>
<dbReference type="RefSeq" id="XP_024333332.1">
    <property type="nucleotide sequence ID" value="XM_024483087.1"/>
</dbReference>
<dbReference type="Pfam" id="PF13976">
    <property type="entry name" value="gag_pre-integrs"/>
    <property type="match status" value="1"/>
</dbReference>
<organism evidence="2 3">
    <name type="scientific">Postia placenta MAD-698-R-SB12</name>
    <dbReference type="NCBI Taxonomy" id="670580"/>
    <lineage>
        <taxon>Eukaryota</taxon>
        <taxon>Fungi</taxon>
        <taxon>Dikarya</taxon>
        <taxon>Basidiomycota</taxon>
        <taxon>Agaricomycotina</taxon>
        <taxon>Agaricomycetes</taxon>
        <taxon>Polyporales</taxon>
        <taxon>Adustoporiaceae</taxon>
        <taxon>Rhodonia</taxon>
    </lineage>
</organism>
<feature type="non-terminal residue" evidence="2">
    <location>
        <position position="61"/>
    </location>
</feature>
<dbReference type="EMBL" id="KZ110613">
    <property type="protein sequence ID" value="OSX56538.1"/>
    <property type="molecule type" value="Genomic_DNA"/>
</dbReference>
<evidence type="ECO:0000313" key="2">
    <source>
        <dbReference type="EMBL" id="OSX56538.1"/>
    </source>
</evidence>
<feature type="domain" description="GAG-pre-integrase" evidence="1">
    <location>
        <begin position="11"/>
        <end position="55"/>
    </location>
</feature>
<gene>
    <name evidence="2" type="ORF">POSPLADRAFT_1090984</name>
</gene>
<protein>
    <recommendedName>
        <fullName evidence="1">GAG-pre-integrase domain-containing protein</fullName>
    </recommendedName>
</protein>
<dbReference type="OrthoDB" id="7691805at2759"/>